<dbReference type="Pfam" id="PF13424">
    <property type="entry name" value="TPR_12"/>
    <property type="match status" value="2"/>
</dbReference>
<reference evidence="3 4" key="1">
    <citation type="journal article" date="2014" name="Nature">
        <title>An environmental bacterial taxon with a large and distinct metabolic repertoire.</title>
        <authorList>
            <person name="Wilson M.C."/>
            <person name="Mori T."/>
            <person name="Ruckert C."/>
            <person name="Uria A.R."/>
            <person name="Helf M.J."/>
            <person name="Takada K."/>
            <person name="Gernert C."/>
            <person name="Steffens U.A."/>
            <person name="Heycke N."/>
            <person name="Schmitt S."/>
            <person name="Rinke C."/>
            <person name="Helfrich E.J."/>
            <person name="Brachmann A.O."/>
            <person name="Gurgui C."/>
            <person name="Wakimoto T."/>
            <person name="Kracht M."/>
            <person name="Crusemann M."/>
            <person name="Hentschel U."/>
            <person name="Abe I."/>
            <person name="Matsunaga S."/>
            <person name="Kalinowski J."/>
            <person name="Takeyama H."/>
            <person name="Piel J."/>
        </authorList>
    </citation>
    <scope>NUCLEOTIDE SEQUENCE [LARGE SCALE GENOMIC DNA]</scope>
    <source>
        <strain evidence="4">TSY2</strain>
    </source>
</reference>
<dbReference type="InterPro" id="IPR019734">
    <property type="entry name" value="TPR_rpt"/>
</dbReference>
<dbReference type="Gene3D" id="1.25.40.10">
    <property type="entry name" value="Tetratricopeptide repeat domain"/>
    <property type="match status" value="2"/>
</dbReference>
<dbReference type="SUPFAM" id="SSF48452">
    <property type="entry name" value="TPR-like"/>
    <property type="match status" value="2"/>
</dbReference>
<keyword evidence="4" id="KW-1185">Reference proteome</keyword>
<feature type="repeat" description="TPR" evidence="1">
    <location>
        <begin position="522"/>
        <end position="554"/>
    </location>
</feature>
<name>W4LU43_9BACT</name>
<accession>W4LU43</accession>
<organism evidence="3 4">
    <name type="scientific">Candidatus Entotheonella gemina</name>
    <dbReference type="NCBI Taxonomy" id="1429439"/>
    <lineage>
        <taxon>Bacteria</taxon>
        <taxon>Pseudomonadati</taxon>
        <taxon>Nitrospinota/Tectimicrobiota group</taxon>
        <taxon>Candidatus Tectimicrobiota</taxon>
        <taxon>Candidatus Entotheonellia</taxon>
        <taxon>Candidatus Entotheonellales</taxon>
        <taxon>Candidatus Entotheonellaceae</taxon>
        <taxon>Candidatus Entotheonella</taxon>
    </lineage>
</organism>
<dbReference type="PANTHER" id="PTHR10098">
    <property type="entry name" value="RAPSYN-RELATED"/>
    <property type="match status" value="1"/>
</dbReference>
<feature type="repeat" description="TPR" evidence="1">
    <location>
        <begin position="755"/>
        <end position="788"/>
    </location>
</feature>
<gene>
    <name evidence="3" type="ORF">ETSY2_36955</name>
</gene>
<dbReference type="SMART" id="SM00028">
    <property type="entry name" value="TPR"/>
    <property type="match status" value="8"/>
</dbReference>
<dbReference type="AlphaFoldDB" id="W4LU43"/>
<dbReference type="Pfam" id="PF13374">
    <property type="entry name" value="TPR_10"/>
    <property type="match status" value="1"/>
</dbReference>
<evidence type="ECO:0000313" key="4">
    <source>
        <dbReference type="Proteomes" id="UP000019140"/>
    </source>
</evidence>
<comment type="caution">
    <text evidence="3">The sequence shown here is derived from an EMBL/GenBank/DDBJ whole genome shotgun (WGS) entry which is preliminary data.</text>
</comment>
<evidence type="ECO:0000256" key="2">
    <source>
        <dbReference type="SAM" id="SignalP"/>
    </source>
</evidence>
<protein>
    <submittedName>
        <fullName evidence="3">Uncharacterized protein</fullName>
    </submittedName>
</protein>
<dbReference type="EMBL" id="AZHX01001606">
    <property type="protein sequence ID" value="ETX01579.1"/>
    <property type="molecule type" value="Genomic_DNA"/>
</dbReference>
<feature type="repeat" description="TPR" evidence="1">
    <location>
        <begin position="795"/>
        <end position="828"/>
    </location>
</feature>
<dbReference type="PANTHER" id="PTHR10098:SF108">
    <property type="entry name" value="TETRATRICOPEPTIDE REPEAT PROTEIN 28"/>
    <property type="match status" value="1"/>
</dbReference>
<dbReference type="Proteomes" id="UP000019140">
    <property type="component" value="Unassembled WGS sequence"/>
</dbReference>
<dbReference type="PROSITE" id="PS50293">
    <property type="entry name" value="TPR_REGION"/>
    <property type="match status" value="1"/>
</dbReference>
<feature type="signal peptide" evidence="2">
    <location>
        <begin position="1"/>
        <end position="22"/>
    </location>
</feature>
<feature type="repeat" description="TPR" evidence="1">
    <location>
        <begin position="595"/>
        <end position="628"/>
    </location>
</feature>
<dbReference type="PROSITE" id="PS50005">
    <property type="entry name" value="TPR"/>
    <property type="match status" value="6"/>
</dbReference>
<feature type="chain" id="PRO_5004844652" evidence="2">
    <location>
        <begin position="23"/>
        <end position="848"/>
    </location>
</feature>
<keyword evidence="1" id="KW-0802">TPR repeat</keyword>
<evidence type="ECO:0000256" key="1">
    <source>
        <dbReference type="PROSITE-ProRule" id="PRU00339"/>
    </source>
</evidence>
<dbReference type="HOGENOM" id="CLU_336084_0_0_7"/>
<dbReference type="InterPro" id="IPR011990">
    <property type="entry name" value="TPR-like_helical_dom_sf"/>
</dbReference>
<keyword evidence="2" id="KW-0732">Signal</keyword>
<dbReference type="Pfam" id="PF13432">
    <property type="entry name" value="TPR_16"/>
    <property type="match status" value="1"/>
</dbReference>
<proteinExistence type="predicted"/>
<feature type="repeat" description="TPR" evidence="1">
    <location>
        <begin position="555"/>
        <end position="588"/>
    </location>
</feature>
<sequence>MIRVALLLVLVIGFSGSMTSFADNAYFVSVKGKRCDVQVLKTESLTFSTSEKAFSSGVTITILIENVSAITLNKTDQASKSKGRKFDIEMVDGTQLRDGYLWPNNDGQGGTSFFGPHQGQLIGVSKRGDCFIKMNDLRHADFRTLHRPTASQVPSNGFSATIKSRQGLTARIHNVEFRADEFLPCGDGVSCSHVHSMHFLPIEHEEILKLTPFAELQSVQFSGETIRYSGLDRNFRQQPAVTLRHRDGRTYHAELTSWGERDRALRFNGQTRYGYLTVYINSLDRITFEESPKINFEGLQHSDTGIPPALLSRNTLCVHTQQGRTIGFQKASFFELDGGYRWPERNTDLTVTAGNTTKTIRLNDLTQVNMLHLGYSRRAEKRVRLFLTSGTHVDALIAGNLWIGGDTEQYGRTRMHISKVKTVDVSGCPPHSAASAHPVRVDSKAIAERLLAPYATCEQPDQDQLNALTHAVETLAQQQGEPDAPPEFSEALDQLKQGNTKAAEAIFEARVKRQEADVKETARALRHLGALAAMREMEKALQAYRRSVVLDPENAEGWTQLGHLHQRVGHLDEAIQAYEQVRRLSELAQNQVGMALAYSSMGVVYTLRGELDRAEQLHRQALALEEARSRREGMARDYSNLGNIYRIRRKLDQAEQLYGKALDQEKSLDRLAGIACAFGNLSLVFGIQGHWPQSALLTRQALAIYEGLGSMKGMARAYVTLGHGHRMRGELDQAEVMYRQAFALSMGLGHKQGLARDYLNLGRMFSRRKELDQAEASYRKALTLHEKLGHKEGLANSYGHLGVLYLMRGKFDQAEQMYRKALALYQALGVTREVESIKGTLKSLRVPN</sequence>
<evidence type="ECO:0000313" key="3">
    <source>
        <dbReference type="EMBL" id="ETX01579.1"/>
    </source>
</evidence>
<feature type="repeat" description="TPR" evidence="1">
    <location>
        <begin position="635"/>
        <end position="668"/>
    </location>
</feature>